<protein>
    <submittedName>
        <fullName evidence="1">Uncharacterized protein</fullName>
    </submittedName>
</protein>
<comment type="caution">
    <text evidence="1">The sequence shown here is derived from an EMBL/GenBank/DDBJ whole genome shotgun (WGS) entry which is preliminary data.</text>
</comment>
<dbReference type="Proteomes" id="UP001500582">
    <property type="component" value="Unassembled WGS sequence"/>
</dbReference>
<proteinExistence type="predicted"/>
<evidence type="ECO:0000313" key="1">
    <source>
        <dbReference type="EMBL" id="GAA4338606.1"/>
    </source>
</evidence>
<keyword evidence="2" id="KW-1185">Reference proteome</keyword>
<dbReference type="EMBL" id="BAABFT010000021">
    <property type="protein sequence ID" value="GAA4338606.1"/>
    <property type="molecule type" value="Genomic_DNA"/>
</dbReference>
<gene>
    <name evidence="1" type="ORF">GCM10023149_48690</name>
</gene>
<reference evidence="2" key="1">
    <citation type="journal article" date="2019" name="Int. J. Syst. Evol. Microbiol.">
        <title>The Global Catalogue of Microorganisms (GCM) 10K type strain sequencing project: providing services to taxonomists for standard genome sequencing and annotation.</title>
        <authorList>
            <consortium name="The Broad Institute Genomics Platform"/>
            <consortium name="The Broad Institute Genome Sequencing Center for Infectious Disease"/>
            <person name="Wu L."/>
            <person name="Ma J."/>
        </authorList>
    </citation>
    <scope>NUCLEOTIDE SEQUENCE [LARGE SCALE GENOMIC DNA]</scope>
    <source>
        <strain evidence="2">JCM 17705</strain>
    </source>
</reference>
<organism evidence="1 2">
    <name type="scientific">Mucilaginibacter gynuensis</name>
    <dbReference type="NCBI Taxonomy" id="1302236"/>
    <lineage>
        <taxon>Bacteria</taxon>
        <taxon>Pseudomonadati</taxon>
        <taxon>Bacteroidota</taxon>
        <taxon>Sphingobacteriia</taxon>
        <taxon>Sphingobacteriales</taxon>
        <taxon>Sphingobacteriaceae</taxon>
        <taxon>Mucilaginibacter</taxon>
    </lineage>
</organism>
<name>A0ABP8HFE0_9SPHI</name>
<sequence>MTFSYPVLTLSILHRDYPDVAGQIAQQIHSALPEQRLLDYGMLHHVIDHFKSVTEIDQVSWQQQKDRIVCVLSNDDHRLCKITEVREMLIAVVMKLYHPERLLGYETSRVKPGLVKALADEICCSRKLLSKNFVAAITRYKAYKGFKTEVDWLYERIKNSGEIL</sequence>
<accession>A0ABP8HFE0</accession>
<evidence type="ECO:0000313" key="2">
    <source>
        <dbReference type="Proteomes" id="UP001500582"/>
    </source>
</evidence>